<evidence type="ECO:0000313" key="1">
    <source>
        <dbReference type="EMBL" id="MDN4163733.1"/>
    </source>
</evidence>
<evidence type="ECO:0000313" key="2">
    <source>
        <dbReference type="Proteomes" id="UP001168537"/>
    </source>
</evidence>
<dbReference type="EMBL" id="JAUHJR010000181">
    <property type="protein sequence ID" value="MDN4163733.1"/>
    <property type="molecule type" value="Genomic_DNA"/>
</dbReference>
<accession>A0ABT8F009</accession>
<keyword evidence="2" id="KW-1185">Reference proteome</keyword>
<proteinExistence type="predicted"/>
<organism evidence="1 2">
    <name type="scientific">Nocardioides abyssi</name>
    <dbReference type="NCBI Taxonomy" id="3058370"/>
    <lineage>
        <taxon>Bacteria</taxon>
        <taxon>Bacillati</taxon>
        <taxon>Actinomycetota</taxon>
        <taxon>Actinomycetes</taxon>
        <taxon>Propionibacteriales</taxon>
        <taxon>Nocardioidaceae</taxon>
        <taxon>Nocardioides</taxon>
    </lineage>
</organism>
<gene>
    <name evidence="1" type="ORF">QWY29_20415</name>
</gene>
<sequence>SLPKRRKGKNKVVTASKRVRYEQEMDKERRVVIDLVNEVNEELETGYVPTIQYEIPERDEHVIEQSVSKFVLKSSKHKLSELLVKLLKAFWT</sequence>
<comment type="caution">
    <text evidence="1">The sequence shown here is derived from an EMBL/GenBank/DDBJ whole genome shotgun (WGS) entry which is preliminary data.</text>
</comment>
<name>A0ABT8F009_9ACTN</name>
<dbReference type="Proteomes" id="UP001168537">
    <property type="component" value="Unassembled WGS sequence"/>
</dbReference>
<protein>
    <submittedName>
        <fullName evidence="1">Uncharacterized protein</fullName>
    </submittedName>
</protein>
<feature type="non-terminal residue" evidence="1">
    <location>
        <position position="92"/>
    </location>
</feature>
<dbReference type="RefSeq" id="WP_300963052.1">
    <property type="nucleotide sequence ID" value="NZ_JAUHJR010000181.1"/>
</dbReference>
<reference evidence="1" key="1">
    <citation type="submission" date="2023-06" db="EMBL/GenBank/DDBJ databases">
        <title>Draft genome sequence of Nocardioides sp. SOB72.</title>
        <authorList>
            <person name="Zhang G."/>
        </authorList>
    </citation>
    <scope>NUCLEOTIDE SEQUENCE</scope>
    <source>
        <strain evidence="1">SOB72</strain>
    </source>
</reference>
<feature type="non-terminal residue" evidence="1">
    <location>
        <position position="1"/>
    </location>
</feature>